<feature type="chain" id="PRO_5035920749" description="CTCK domain-containing protein" evidence="6">
    <location>
        <begin position="17"/>
        <end position="331"/>
    </location>
</feature>
<evidence type="ECO:0000256" key="4">
    <source>
        <dbReference type="ARBA" id="ARBA00023157"/>
    </source>
</evidence>
<reference evidence="8" key="1">
    <citation type="journal article" date="2021" name="Mol. Ecol. Resour.">
        <title>Apolygus lucorum genome provides insights into omnivorousness and mesophyll feeding.</title>
        <authorList>
            <person name="Liu Y."/>
            <person name="Liu H."/>
            <person name="Wang H."/>
            <person name="Huang T."/>
            <person name="Liu B."/>
            <person name="Yang B."/>
            <person name="Yin L."/>
            <person name="Li B."/>
            <person name="Zhang Y."/>
            <person name="Zhang S."/>
            <person name="Jiang F."/>
            <person name="Zhang X."/>
            <person name="Ren Y."/>
            <person name="Wang B."/>
            <person name="Wang S."/>
            <person name="Lu Y."/>
            <person name="Wu K."/>
            <person name="Fan W."/>
            <person name="Wang G."/>
        </authorList>
    </citation>
    <scope>NUCLEOTIDE SEQUENCE</scope>
    <source>
        <strain evidence="8">12Hb</strain>
    </source>
</reference>
<dbReference type="GO" id="GO:0036122">
    <property type="term" value="F:BMP binding"/>
    <property type="evidence" value="ECO:0007669"/>
    <property type="project" value="TreeGrafter"/>
</dbReference>
<comment type="subcellular location">
    <subcellularLocation>
        <location evidence="1">Secreted</location>
    </subcellularLocation>
</comment>
<protein>
    <recommendedName>
        <fullName evidence="7">CTCK domain-containing protein</fullName>
    </recommendedName>
</protein>
<dbReference type="PANTHER" id="PTHR15283:SF5">
    <property type="entry name" value="NEUROBLASTOMA SUPPRESSOR OF TUMORIGENICITY 1"/>
    <property type="match status" value="1"/>
</dbReference>
<dbReference type="InterPro" id="IPR004133">
    <property type="entry name" value="DAN_dom"/>
</dbReference>
<dbReference type="InterPro" id="IPR029034">
    <property type="entry name" value="Cystine-knot_cytokine"/>
</dbReference>
<dbReference type="PROSITE" id="PS01225">
    <property type="entry name" value="CTCK_2"/>
    <property type="match status" value="1"/>
</dbReference>
<dbReference type="Proteomes" id="UP000466442">
    <property type="component" value="Unassembled WGS sequence"/>
</dbReference>
<evidence type="ECO:0000256" key="1">
    <source>
        <dbReference type="ARBA" id="ARBA00004613"/>
    </source>
</evidence>
<evidence type="ECO:0000313" key="9">
    <source>
        <dbReference type="Proteomes" id="UP000466442"/>
    </source>
</evidence>
<dbReference type="GO" id="GO:0038098">
    <property type="term" value="P:sequestering of BMP from receptor via BMP binding"/>
    <property type="evidence" value="ECO:0007669"/>
    <property type="project" value="TreeGrafter"/>
</dbReference>
<evidence type="ECO:0000256" key="5">
    <source>
        <dbReference type="PROSITE-ProRule" id="PRU00039"/>
    </source>
</evidence>
<dbReference type="GO" id="GO:0005615">
    <property type="term" value="C:extracellular space"/>
    <property type="evidence" value="ECO:0007669"/>
    <property type="project" value="TreeGrafter"/>
</dbReference>
<evidence type="ECO:0000256" key="3">
    <source>
        <dbReference type="ARBA" id="ARBA00022729"/>
    </source>
</evidence>
<dbReference type="GO" id="GO:0009887">
    <property type="term" value="P:animal organ morphogenesis"/>
    <property type="evidence" value="ECO:0007669"/>
    <property type="project" value="TreeGrafter"/>
</dbReference>
<proteinExistence type="predicted"/>
<feature type="domain" description="CTCK" evidence="7">
    <location>
        <begin position="35"/>
        <end position="124"/>
    </location>
</feature>
<comment type="caution">
    <text evidence="8">The sequence shown here is derived from an EMBL/GenBank/DDBJ whole genome shotgun (WGS) entry which is preliminary data.</text>
</comment>
<keyword evidence="9" id="KW-1185">Reference proteome</keyword>
<sequence length="331" mass="36555">MIRSLLALFLFQVASAHREHKVHNIVLYPEKHSWCKTTAIKEVVGHPGCEAIEVDNNVCVGACFSYSIPRTEPTAPGEVAPYCDSCQPSRIVWKHVTLKCPDNENEVMTKRVEIIEDCSCLTCRHTSPSNHQQSSSPFTVIQELSQPGDTGDTSPVEPPTILNIMSAPPKAANNSHIKHGSKLGQLLKMLAGADEDTADGLDGQTTEERLESLIGEMKDKGVNEEELQGLAEKSEGTGQVKVDLIKLKDILIKIEGEHNDSSEEDEESLALRHHNLHPHHLSQDPALLAKKPEESLPVPTLEVAPHQLRPTIEGAEITYIPHSHHHRKTEE</sequence>
<feature type="signal peptide" evidence="6">
    <location>
        <begin position="1"/>
        <end position="16"/>
    </location>
</feature>
<dbReference type="SMART" id="SM00041">
    <property type="entry name" value="CT"/>
    <property type="match status" value="1"/>
</dbReference>
<keyword evidence="4" id="KW-1015">Disulfide bond</keyword>
<evidence type="ECO:0000259" key="7">
    <source>
        <dbReference type="PROSITE" id="PS01225"/>
    </source>
</evidence>
<keyword evidence="3 6" id="KW-0732">Signal</keyword>
<organism evidence="8 9">
    <name type="scientific">Apolygus lucorum</name>
    <name type="common">Small green plant bug</name>
    <name type="synonym">Lygocoris lucorum</name>
    <dbReference type="NCBI Taxonomy" id="248454"/>
    <lineage>
        <taxon>Eukaryota</taxon>
        <taxon>Metazoa</taxon>
        <taxon>Ecdysozoa</taxon>
        <taxon>Arthropoda</taxon>
        <taxon>Hexapoda</taxon>
        <taxon>Insecta</taxon>
        <taxon>Pterygota</taxon>
        <taxon>Neoptera</taxon>
        <taxon>Paraneoptera</taxon>
        <taxon>Hemiptera</taxon>
        <taxon>Heteroptera</taxon>
        <taxon>Panheteroptera</taxon>
        <taxon>Cimicomorpha</taxon>
        <taxon>Miridae</taxon>
        <taxon>Mirini</taxon>
        <taxon>Apolygus</taxon>
    </lineage>
</organism>
<dbReference type="PANTHER" id="PTHR15283">
    <property type="entry name" value="GREMLIN 1"/>
    <property type="match status" value="1"/>
</dbReference>
<dbReference type="InterPro" id="IPR006207">
    <property type="entry name" value="Cys_knot_C"/>
</dbReference>
<dbReference type="GO" id="GO:0048018">
    <property type="term" value="F:receptor ligand activity"/>
    <property type="evidence" value="ECO:0007669"/>
    <property type="project" value="TreeGrafter"/>
</dbReference>
<dbReference type="Gene3D" id="2.10.90.10">
    <property type="entry name" value="Cystine-knot cytokines"/>
    <property type="match status" value="1"/>
</dbReference>
<evidence type="ECO:0000313" key="8">
    <source>
        <dbReference type="EMBL" id="KAF6213132.1"/>
    </source>
</evidence>
<dbReference type="AlphaFoldDB" id="A0A8S9XVP7"/>
<dbReference type="OrthoDB" id="8196271at2759"/>
<dbReference type="EMBL" id="WIXP02000003">
    <property type="protein sequence ID" value="KAF6213132.1"/>
    <property type="molecule type" value="Genomic_DNA"/>
</dbReference>
<keyword evidence="2" id="KW-0964">Secreted</keyword>
<accession>A0A8S9XVP7</accession>
<gene>
    <name evidence="8" type="ORF">GE061_010847</name>
</gene>
<comment type="caution">
    <text evidence="5">Lacks conserved residue(s) required for the propagation of feature annotation.</text>
</comment>
<evidence type="ECO:0000256" key="2">
    <source>
        <dbReference type="ARBA" id="ARBA00022525"/>
    </source>
</evidence>
<evidence type="ECO:0000256" key="6">
    <source>
        <dbReference type="SAM" id="SignalP"/>
    </source>
</evidence>
<dbReference type="Pfam" id="PF03045">
    <property type="entry name" value="DAN"/>
    <property type="match status" value="1"/>
</dbReference>
<name>A0A8S9XVP7_APOLU</name>